<evidence type="ECO:0000256" key="1">
    <source>
        <dbReference type="SAM" id="MobiDB-lite"/>
    </source>
</evidence>
<protein>
    <submittedName>
        <fullName evidence="2">Uncharacterized protein</fullName>
    </submittedName>
</protein>
<reference evidence="3" key="1">
    <citation type="submission" date="2016-11" db="EMBL/GenBank/DDBJ databases">
        <authorList>
            <person name="Varghese N."/>
            <person name="Submissions S."/>
        </authorList>
    </citation>
    <scope>NUCLEOTIDE SEQUENCE [LARGE SCALE GENOMIC DNA]</scope>
    <source>
        <strain evidence="3">DSM 19858</strain>
    </source>
</reference>
<sequence>MKGIKLKPSVQSILKFKLRRKAEKQKDRPDPNGRDGPIEASLERAYWPLAFINFGLMTSMAQTQF</sequence>
<dbReference type="Proteomes" id="UP000184543">
    <property type="component" value="Unassembled WGS sequence"/>
</dbReference>
<evidence type="ECO:0000313" key="2">
    <source>
        <dbReference type="EMBL" id="SHJ00277.1"/>
    </source>
</evidence>
<dbReference type="AlphaFoldDB" id="A0A1M6FRE3"/>
<proteinExistence type="predicted"/>
<organism evidence="2 3">
    <name type="scientific">Pseudozobellia thermophila</name>
    <dbReference type="NCBI Taxonomy" id="192903"/>
    <lineage>
        <taxon>Bacteria</taxon>
        <taxon>Pseudomonadati</taxon>
        <taxon>Bacteroidota</taxon>
        <taxon>Flavobacteriia</taxon>
        <taxon>Flavobacteriales</taxon>
        <taxon>Flavobacteriaceae</taxon>
        <taxon>Pseudozobellia</taxon>
    </lineage>
</organism>
<feature type="compositionally biased region" description="Basic and acidic residues" evidence="1">
    <location>
        <begin position="24"/>
        <end position="37"/>
    </location>
</feature>
<feature type="region of interest" description="Disordered" evidence="1">
    <location>
        <begin position="18"/>
        <end position="39"/>
    </location>
</feature>
<keyword evidence="3" id="KW-1185">Reference proteome</keyword>
<evidence type="ECO:0000313" key="3">
    <source>
        <dbReference type="Proteomes" id="UP000184543"/>
    </source>
</evidence>
<dbReference type="EMBL" id="FQYU01000002">
    <property type="protein sequence ID" value="SHJ00277.1"/>
    <property type="molecule type" value="Genomic_DNA"/>
</dbReference>
<accession>A0A1M6FRE3</accession>
<name>A0A1M6FRE3_9FLAO</name>
<gene>
    <name evidence="2" type="ORF">SAMN04488513_102526</name>
</gene>